<reference evidence="2 3" key="2">
    <citation type="submission" date="2008-08" db="EMBL/GenBank/DDBJ databases">
        <authorList>
            <person name="Fulton L."/>
            <person name="Clifton S."/>
            <person name="Fulton B."/>
            <person name="Xu J."/>
            <person name="Minx P."/>
            <person name="Pepin K.H."/>
            <person name="Johnson M."/>
            <person name="Bhonagiri V."/>
            <person name="Nash W.E."/>
            <person name="Mardis E.R."/>
            <person name="Wilson R.K."/>
        </authorList>
    </citation>
    <scope>NUCLEOTIDE SEQUENCE [LARGE SCALE GENOMIC DNA]</scope>
    <source>
        <strain evidence="2 3">ATCC 29176</strain>
    </source>
</reference>
<feature type="transmembrane region" description="Helical" evidence="1">
    <location>
        <begin position="218"/>
        <end position="238"/>
    </location>
</feature>
<dbReference type="HOGENOM" id="CLU_065359_0_0_9"/>
<sequence>MNRIRQVFARKWLQCLSVFFLRAMSRSLWLYRHRTPATDAALFYVRYEGRKVMFKEKVRVQILEGKLTDKGKCLCGSYRGYEIMVNQMNGFYQICINAHSDDDVNNQKLAAFLAEHKTKVKGVLDAKISPTALLMNVKMPAFGSKCPAAINEAVMPVIQYLTMGRYSSGCEYCKSENVPVSDYEINGMHHLVCENCAGQIGQNLQQNQQEVQAKKSRVAEGIVGAVLGSLIGCILWILIYKLGYIAGIAGAVIGICAMKGYEMLGGHLDKKGVVISSVIMVVMIYFGNRIAWSWDAYDALKDQGFTFFDSYQYLGEILDQTGLAGDYYTDLTIGYVLSFVCGARYIIHAFRASNGSYTMKKH</sequence>
<protein>
    <submittedName>
        <fullName evidence="2">Uncharacterized protein</fullName>
    </submittedName>
</protein>
<name>B5CNQ6_9FIRM</name>
<dbReference type="EMBL" id="ABOU02000030">
    <property type="protein sequence ID" value="EDY33089.1"/>
    <property type="molecule type" value="Genomic_DNA"/>
</dbReference>
<keyword evidence="3" id="KW-1185">Reference proteome</keyword>
<reference evidence="2 3" key="1">
    <citation type="submission" date="2008-08" db="EMBL/GenBank/DDBJ databases">
        <title>Draft genome sequence of Ruminococcus lactaris ATCC 29176.</title>
        <authorList>
            <person name="Sudarsanam P."/>
            <person name="Ley R."/>
            <person name="Guruge J."/>
            <person name="Turnbaugh P.J."/>
            <person name="Mahowald M."/>
            <person name="Liep D."/>
            <person name="Gordon J."/>
        </authorList>
    </citation>
    <scope>NUCLEOTIDE SEQUENCE [LARGE SCALE GENOMIC DNA]</scope>
    <source>
        <strain evidence="2 3">ATCC 29176</strain>
    </source>
</reference>
<organism evidence="2 3">
    <name type="scientific">[Ruminococcus] lactaris ATCC 29176</name>
    <dbReference type="NCBI Taxonomy" id="471875"/>
    <lineage>
        <taxon>Bacteria</taxon>
        <taxon>Bacillati</taxon>
        <taxon>Bacillota</taxon>
        <taxon>Clostridia</taxon>
        <taxon>Lachnospirales</taxon>
        <taxon>Lachnospiraceae</taxon>
        <taxon>Mediterraneibacter</taxon>
    </lineage>
</organism>
<accession>B5CNQ6</accession>
<evidence type="ECO:0000313" key="2">
    <source>
        <dbReference type="EMBL" id="EDY33089.1"/>
    </source>
</evidence>
<evidence type="ECO:0000256" key="1">
    <source>
        <dbReference type="SAM" id="Phobius"/>
    </source>
</evidence>
<feature type="transmembrane region" description="Helical" evidence="1">
    <location>
        <begin position="273"/>
        <end position="292"/>
    </location>
</feature>
<proteinExistence type="predicted"/>
<dbReference type="Proteomes" id="UP000003254">
    <property type="component" value="Unassembled WGS sequence"/>
</dbReference>
<keyword evidence="1" id="KW-1133">Transmembrane helix</keyword>
<feature type="transmembrane region" description="Helical" evidence="1">
    <location>
        <begin position="333"/>
        <end position="352"/>
    </location>
</feature>
<feature type="transmembrane region" description="Helical" evidence="1">
    <location>
        <begin position="244"/>
        <end position="261"/>
    </location>
</feature>
<gene>
    <name evidence="2" type="ORF">RUMLAC_01096</name>
</gene>
<keyword evidence="1" id="KW-0812">Transmembrane</keyword>
<keyword evidence="1" id="KW-0472">Membrane</keyword>
<dbReference type="AlphaFoldDB" id="B5CNQ6"/>
<comment type="caution">
    <text evidence="2">The sequence shown here is derived from an EMBL/GenBank/DDBJ whole genome shotgun (WGS) entry which is preliminary data.</text>
</comment>
<evidence type="ECO:0000313" key="3">
    <source>
        <dbReference type="Proteomes" id="UP000003254"/>
    </source>
</evidence>
<dbReference type="eggNOG" id="ENOG5033J3A">
    <property type="taxonomic scope" value="Bacteria"/>
</dbReference>